<dbReference type="EMBL" id="PYLS01000001">
    <property type="protein sequence ID" value="PST84581.1"/>
    <property type="molecule type" value="Genomic_DNA"/>
</dbReference>
<dbReference type="PANTHER" id="PTHR42755">
    <property type="entry name" value="3-DEOXY-MANNO-OCTULOSONATE CYTIDYLYLTRANSFERASE"/>
    <property type="match status" value="1"/>
</dbReference>
<dbReference type="OrthoDB" id="9789797at2"/>
<dbReference type="GO" id="GO:0043842">
    <property type="term" value="F:Kdo transferase activity"/>
    <property type="evidence" value="ECO:0007669"/>
    <property type="project" value="UniProtKB-EC"/>
</dbReference>
<dbReference type="GO" id="GO:0009245">
    <property type="term" value="P:lipid A biosynthetic process"/>
    <property type="evidence" value="ECO:0007669"/>
    <property type="project" value="TreeGrafter"/>
</dbReference>
<keyword evidence="8" id="KW-0472">Membrane</keyword>
<protein>
    <recommendedName>
        <fullName evidence="3 8">3-deoxy-D-manno-octulosonic acid transferase</fullName>
        <shortName evidence="8">Kdo transferase</shortName>
        <ecNumber evidence="2 8">2.4.99.12</ecNumber>
    </recommendedName>
    <alternativeName>
        <fullName evidence="5 8">Lipid IV(A) 3-deoxy-D-manno-octulosonic acid transferase</fullName>
    </alternativeName>
</protein>
<dbReference type="InterPro" id="IPR007507">
    <property type="entry name" value="Glycos_transf_N"/>
</dbReference>
<dbReference type="UniPathway" id="UPA00958"/>
<keyword evidence="4 8" id="KW-0808">Transferase</keyword>
<sequence length="403" mass="45144">MLLLYNLSIRIYGLVVRLVALWNGKARLFIRGRQDVWKNIAAGVNPSQKHVWLHFPSLGEFEQGRPVLEALKAAAPAKPILITFFSPSGYEIRKNYPLADGVFYLPLDSARNARRLIDAFNPEMAIFVKYDYWYHYFRELSRRQIPLYMVSAIFRQNQVYFKWYGGFNRHILKAVSWFFLQNQESVALLRGLGFSNLSLAGDTRFDRVAAHAAAPAEIPEVELFAAGHPVLIAGSTWPPDEKLLAGLMQKQNAWKMVLAPHEIGEAHISDLKKRFPDALLFSAYSAARAAAARVLIIDNIGMLSSLYRYGKIAYIGGGFGAGIHNTLEAAAFGLPVIYGPNDHKFQEAKDLRAAGAARRITDENSLRSAFDFFAAEGAAGERAREYVQRHTGATQAILRKILV</sequence>
<accession>A0A2T3HQB0</accession>
<evidence type="ECO:0000256" key="6">
    <source>
        <dbReference type="ARBA" id="ARBA00049183"/>
    </source>
</evidence>
<comment type="catalytic activity">
    <reaction evidence="6 8">
        <text>lipid IVA (E. coli) + CMP-3-deoxy-beta-D-manno-octulosonate = alpha-Kdo-(2-&gt;6)-lipid IVA (E. coli) + CMP + H(+)</text>
        <dbReference type="Rhea" id="RHEA:28066"/>
        <dbReference type="ChEBI" id="CHEBI:15378"/>
        <dbReference type="ChEBI" id="CHEBI:58603"/>
        <dbReference type="ChEBI" id="CHEBI:60364"/>
        <dbReference type="ChEBI" id="CHEBI:60377"/>
        <dbReference type="ChEBI" id="CHEBI:85987"/>
        <dbReference type="EC" id="2.4.99.12"/>
    </reaction>
</comment>
<name>A0A2T3HQB0_9SPHI</name>
<comment type="pathway">
    <text evidence="1 8">Bacterial outer membrane biogenesis; LPS core biosynthesis.</text>
</comment>
<feature type="domain" description="3-deoxy-D-manno-octulosonic-acid transferase N-terminal" evidence="9">
    <location>
        <begin position="45"/>
        <end position="206"/>
    </location>
</feature>
<comment type="similarity">
    <text evidence="8">Belongs to the glycosyltransferase group 1 family.</text>
</comment>
<gene>
    <name evidence="10" type="ORF">C7T94_00120</name>
</gene>
<dbReference type="AlphaFoldDB" id="A0A2T3HQB0"/>
<dbReference type="InterPro" id="IPR039901">
    <property type="entry name" value="Kdotransferase"/>
</dbReference>
<proteinExistence type="inferred from homology"/>
<evidence type="ECO:0000256" key="5">
    <source>
        <dbReference type="ARBA" id="ARBA00031445"/>
    </source>
</evidence>
<dbReference type="InterPro" id="IPR038107">
    <property type="entry name" value="Glycos_transf_N_sf"/>
</dbReference>
<evidence type="ECO:0000256" key="1">
    <source>
        <dbReference type="ARBA" id="ARBA00004713"/>
    </source>
</evidence>
<keyword evidence="11" id="KW-1185">Reference proteome</keyword>
<feature type="active site" description="Proton acceptor" evidence="7">
    <location>
        <position position="60"/>
    </location>
</feature>
<dbReference type="Pfam" id="PF04413">
    <property type="entry name" value="Glycos_transf_N"/>
    <property type="match status" value="1"/>
</dbReference>
<dbReference type="Proteomes" id="UP000240912">
    <property type="component" value="Unassembled WGS sequence"/>
</dbReference>
<evidence type="ECO:0000256" key="7">
    <source>
        <dbReference type="PIRSR" id="PIRSR639901-1"/>
    </source>
</evidence>
<dbReference type="RefSeq" id="WP_107212490.1">
    <property type="nucleotide sequence ID" value="NZ_KZ686268.1"/>
</dbReference>
<evidence type="ECO:0000256" key="2">
    <source>
        <dbReference type="ARBA" id="ARBA00012621"/>
    </source>
</evidence>
<dbReference type="PANTHER" id="PTHR42755:SF1">
    <property type="entry name" value="3-DEOXY-D-MANNO-OCTULOSONIC ACID TRANSFERASE, MITOCHONDRIAL-RELATED"/>
    <property type="match status" value="1"/>
</dbReference>
<keyword evidence="8" id="KW-0448">Lipopolysaccharide biosynthesis</keyword>
<dbReference type="Gene3D" id="3.40.50.2000">
    <property type="entry name" value="Glycogen Phosphorylase B"/>
    <property type="match status" value="1"/>
</dbReference>
<dbReference type="Gene3D" id="3.40.50.11720">
    <property type="entry name" value="3-Deoxy-D-manno-octulosonic-acid transferase, N-terminal domain"/>
    <property type="match status" value="1"/>
</dbReference>
<comment type="caution">
    <text evidence="10">The sequence shown here is derived from an EMBL/GenBank/DDBJ whole genome shotgun (WGS) entry which is preliminary data.</text>
</comment>
<dbReference type="EC" id="2.4.99.12" evidence="2 8"/>
<comment type="function">
    <text evidence="8">Involved in lipopolysaccharide (LPS) biosynthesis. Catalyzes the transfer of 3-deoxy-D-manno-octulosonate (Kdo) residue(s) from CMP-Kdo to lipid IV(A), the tetraacyldisaccharide-1,4'-bisphosphate precursor of lipid A.</text>
</comment>
<evidence type="ECO:0000259" key="9">
    <source>
        <dbReference type="Pfam" id="PF04413"/>
    </source>
</evidence>
<comment type="subcellular location">
    <subcellularLocation>
        <location evidence="8">Cell membrane</location>
    </subcellularLocation>
</comment>
<dbReference type="GO" id="GO:0005886">
    <property type="term" value="C:plasma membrane"/>
    <property type="evidence" value="ECO:0007669"/>
    <property type="project" value="UniProtKB-SubCell"/>
</dbReference>
<evidence type="ECO:0000256" key="8">
    <source>
        <dbReference type="RuleBase" id="RU365103"/>
    </source>
</evidence>
<dbReference type="GO" id="GO:0009244">
    <property type="term" value="P:lipopolysaccharide core region biosynthetic process"/>
    <property type="evidence" value="ECO:0007669"/>
    <property type="project" value="UniProtKB-UniRule"/>
</dbReference>
<organism evidence="10 11">
    <name type="scientific">Pedobacter yulinensis</name>
    <dbReference type="NCBI Taxonomy" id="2126353"/>
    <lineage>
        <taxon>Bacteria</taxon>
        <taxon>Pseudomonadati</taxon>
        <taxon>Bacteroidota</taxon>
        <taxon>Sphingobacteriia</taxon>
        <taxon>Sphingobacteriales</taxon>
        <taxon>Sphingobacteriaceae</taxon>
        <taxon>Pedobacter</taxon>
    </lineage>
</organism>
<evidence type="ECO:0000256" key="3">
    <source>
        <dbReference type="ARBA" id="ARBA00019077"/>
    </source>
</evidence>
<reference evidence="10 11" key="1">
    <citation type="submission" date="2018-03" db="EMBL/GenBank/DDBJ databases">
        <authorList>
            <person name="Keele B.F."/>
        </authorList>
    </citation>
    <scope>NUCLEOTIDE SEQUENCE [LARGE SCALE GENOMIC DNA]</scope>
    <source>
        <strain evidence="10 11">YL28-9</strain>
    </source>
</reference>
<dbReference type="SUPFAM" id="SSF53756">
    <property type="entry name" value="UDP-Glycosyltransferase/glycogen phosphorylase"/>
    <property type="match status" value="1"/>
</dbReference>
<evidence type="ECO:0000313" key="11">
    <source>
        <dbReference type="Proteomes" id="UP000240912"/>
    </source>
</evidence>
<keyword evidence="8" id="KW-1003">Cell membrane</keyword>
<evidence type="ECO:0000256" key="4">
    <source>
        <dbReference type="ARBA" id="ARBA00022679"/>
    </source>
</evidence>
<evidence type="ECO:0000313" key="10">
    <source>
        <dbReference type="EMBL" id="PST84581.1"/>
    </source>
</evidence>